<evidence type="ECO:0000256" key="6">
    <source>
        <dbReference type="ARBA" id="ARBA00022840"/>
    </source>
</evidence>
<name>A0A498NMJ7_LABRO</name>
<feature type="compositionally biased region" description="Polar residues" evidence="11">
    <location>
        <begin position="22"/>
        <end position="31"/>
    </location>
</feature>
<keyword evidence="2" id="KW-0723">Serine/threonine-protein kinase</keyword>
<dbReference type="Gene3D" id="1.10.510.10">
    <property type="entry name" value="Transferase(Phosphotransferase) domain 1"/>
    <property type="match status" value="2"/>
</dbReference>
<evidence type="ECO:0000256" key="7">
    <source>
        <dbReference type="ARBA" id="ARBA00023137"/>
    </source>
</evidence>
<evidence type="ECO:0000256" key="3">
    <source>
        <dbReference type="ARBA" id="ARBA00022679"/>
    </source>
</evidence>
<dbReference type="EMBL" id="QBIY01011309">
    <property type="protein sequence ID" value="RXN32934.1"/>
    <property type="molecule type" value="Genomic_DNA"/>
</dbReference>
<evidence type="ECO:0000256" key="1">
    <source>
        <dbReference type="ARBA" id="ARBA00012513"/>
    </source>
</evidence>
<dbReference type="GO" id="GO:0004674">
    <property type="term" value="F:protein serine/threonine kinase activity"/>
    <property type="evidence" value="ECO:0007669"/>
    <property type="project" value="UniProtKB-KW"/>
</dbReference>
<proteinExistence type="predicted"/>
<comment type="catalytic activity">
    <reaction evidence="8">
        <text>L-threonyl-[protein] + ATP = O-phospho-L-threonyl-[protein] + ADP + H(+)</text>
        <dbReference type="Rhea" id="RHEA:46608"/>
        <dbReference type="Rhea" id="RHEA-COMP:11060"/>
        <dbReference type="Rhea" id="RHEA-COMP:11605"/>
        <dbReference type="ChEBI" id="CHEBI:15378"/>
        <dbReference type="ChEBI" id="CHEBI:30013"/>
        <dbReference type="ChEBI" id="CHEBI:30616"/>
        <dbReference type="ChEBI" id="CHEBI:61977"/>
        <dbReference type="ChEBI" id="CHEBI:456216"/>
        <dbReference type="EC" id="2.7.11.1"/>
    </reaction>
</comment>
<reference evidence="13 14" key="1">
    <citation type="submission" date="2018-03" db="EMBL/GenBank/DDBJ databases">
        <title>Draft genome sequence of Rohu Carp (Labeo rohita).</title>
        <authorList>
            <person name="Das P."/>
            <person name="Kushwaha B."/>
            <person name="Joshi C.G."/>
            <person name="Kumar D."/>
            <person name="Nagpure N.S."/>
            <person name="Sahoo L."/>
            <person name="Das S.P."/>
            <person name="Bit A."/>
            <person name="Patnaik S."/>
            <person name="Meher P.K."/>
            <person name="Jayasankar P."/>
            <person name="Koringa P.G."/>
            <person name="Patel N.V."/>
            <person name="Hinsu A.T."/>
            <person name="Kumar R."/>
            <person name="Pandey M."/>
            <person name="Agarwal S."/>
            <person name="Srivastava S."/>
            <person name="Singh M."/>
            <person name="Iquebal M.A."/>
            <person name="Jaiswal S."/>
            <person name="Angadi U.B."/>
            <person name="Kumar N."/>
            <person name="Raza M."/>
            <person name="Shah T.M."/>
            <person name="Rai A."/>
            <person name="Jena J.K."/>
        </authorList>
    </citation>
    <scope>NUCLEOTIDE SEQUENCE [LARGE SCALE GENOMIC DNA]</scope>
    <source>
        <strain evidence="13">DASCIFA01</strain>
        <tissue evidence="13">Testis</tissue>
    </source>
</reference>
<keyword evidence="5 13" id="KW-0418">Kinase</keyword>
<evidence type="ECO:0000313" key="14">
    <source>
        <dbReference type="Proteomes" id="UP000290572"/>
    </source>
</evidence>
<dbReference type="PROSITE" id="PS00109">
    <property type="entry name" value="PROTEIN_KINASE_TYR"/>
    <property type="match status" value="2"/>
</dbReference>
<dbReference type="Proteomes" id="UP000290572">
    <property type="component" value="Unassembled WGS sequence"/>
</dbReference>
<dbReference type="PANTHER" id="PTHR44899">
    <property type="entry name" value="CAMK FAMILY PROTEIN KINASE"/>
    <property type="match status" value="1"/>
</dbReference>
<evidence type="ECO:0000256" key="9">
    <source>
        <dbReference type="ARBA" id="ARBA00048679"/>
    </source>
</evidence>
<evidence type="ECO:0000256" key="4">
    <source>
        <dbReference type="ARBA" id="ARBA00022741"/>
    </source>
</evidence>
<evidence type="ECO:0000256" key="11">
    <source>
        <dbReference type="SAM" id="MobiDB-lite"/>
    </source>
</evidence>
<organism evidence="13 14">
    <name type="scientific">Labeo rohita</name>
    <name type="common">Indian major carp</name>
    <name type="synonym">Cyprinus rohita</name>
    <dbReference type="NCBI Taxonomy" id="84645"/>
    <lineage>
        <taxon>Eukaryota</taxon>
        <taxon>Metazoa</taxon>
        <taxon>Chordata</taxon>
        <taxon>Craniata</taxon>
        <taxon>Vertebrata</taxon>
        <taxon>Euteleostomi</taxon>
        <taxon>Actinopterygii</taxon>
        <taxon>Neopterygii</taxon>
        <taxon>Teleostei</taxon>
        <taxon>Ostariophysi</taxon>
        <taxon>Cypriniformes</taxon>
        <taxon>Cyprinidae</taxon>
        <taxon>Labeoninae</taxon>
        <taxon>Labeonini</taxon>
        <taxon>Labeo</taxon>
    </lineage>
</organism>
<keyword evidence="3" id="KW-0808">Transferase</keyword>
<dbReference type="InterPro" id="IPR011009">
    <property type="entry name" value="Kinase-like_dom_sf"/>
</dbReference>
<dbReference type="AlphaFoldDB" id="A0A498NMJ7"/>
<gene>
    <name evidence="13" type="ORF">ROHU_004432</name>
</gene>
<feature type="region of interest" description="Disordered" evidence="11">
    <location>
        <begin position="10"/>
        <end position="32"/>
    </location>
</feature>
<dbReference type="InterPro" id="IPR017441">
    <property type="entry name" value="Protein_kinase_ATP_BS"/>
</dbReference>
<evidence type="ECO:0000256" key="8">
    <source>
        <dbReference type="ARBA" id="ARBA00047899"/>
    </source>
</evidence>
<dbReference type="InterPro" id="IPR051131">
    <property type="entry name" value="NEK_Ser/Thr_kinase_NIMA"/>
</dbReference>
<dbReference type="Pfam" id="PF00069">
    <property type="entry name" value="Pkinase"/>
    <property type="match status" value="2"/>
</dbReference>
<accession>A0A498NMJ7</accession>
<evidence type="ECO:0000313" key="13">
    <source>
        <dbReference type="EMBL" id="RXN32934.1"/>
    </source>
</evidence>
<keyword evidence="4 10" id="KW-0547">Nucleotide-binding</keyword>
<dbReference type="PROSITE" id="PS50011">
    <property type="entry name" value="PROTEIN_KINASE_DOM"/>
    <property type="match status" value="2"/>
</dbReference>
<sequence length="473" mass="54279">MDDVLMHDYNRLSEDGDDSDSSNRSIGQPPSFNEVLEKHGYTIKEEVGRGATGIVFLVTKGEKDQFVVKQMNSRDRKELATVKKEIEILMKLIHGYIVSYVDSFEDKQSGLFYIVMEYCTGGDLFKKMQTQKERGFFEEQQILDWFVQICLALQYIHENNVLHRDIRPQNVFLTEDGYINLGDFGSSIILERTKAYAASVVGAENYISPEVLQKKYNSKSDIWSLGWLLHDLCMLDVWSDSKRRWGAHASSFEGTPPHISERYSEELQELIGQMLSCDPKDRPSADEILAKPFLEDAVKRNKRIPEALEQKLIKSIRAFDEAYNKHYKEFEILVRHGDSSVCCDSAAGLGCFFHCLWCLFIINPEKGTKILDWFVQICLALQYIHENNVLHRDIRPQNVFLTEEGYINLGDFGCSKILERVDAYAASVVGASLYVSPEVYQKKYNSKRYTECTTNSHMQPILTPEASKTMEGH</sequence>
<dbReference type="SMART" id="SM00219">
    <property type="entry name" value="TyrKc"/>
    <property type="match status" value="1"/>
</dbReference>
<keyword evidence="6 10" id="KW-0067">ATP-binding</keyword>
<feature type="domain" description="Protein kinase" evidence="12">
    <location>
        <begin position="287"/>
        <end position="473"/>
    </location>
</feature>
<dbReference type="InterPro" id="IPR000719">
    <property type="entry name" value="Prot_kinase_dom"/>
</dbReference>
<keyword evidence="14" id="KW-1185">Reference proteome</keyword>
<dbReference type="PANTHER" id="PTHR44899:SF4">
    <property type="entry name" value="SERINE_THREONINE-PROTEIN KINASE NEK1"/>
    <property type="match status" value="1"/>
</dbReference>
<evidence type="ECO:0000259" key="12">
    <source>
        <dbReference type="PROSITE" id="PS50011"/>
    </source>
</evidence>
<dbReference type="InterPro" id="IPR020635">
    <property type="entry name" value="Tyr_kinase_cat_dom"/>
</dbReference>
<keyword evidence="7" id="KW-0829">Tyrosine-protein kinase</keyword>
<protein>
    <recommendedName>
        <fullName evidence="1">non-specific serine/threonine protein kinase</fullName>
        <ecNumber evidence="1">2.7.11.1</ecNumber>
    </recommendedName>
</protein>
<feature type="binding site" evidence="10">
    <location>
        <position position="69"/>
    </location>
    <ligand>
        <name>ATP</name>
        <dbReference type="ChEBI" id="CHEBI:30616"/>
    </ligand>
</feature>
<comment type="catalytic activity">
    <reaction evidence="9">
        <text>L-seryl-[protein] + ATP = O-phospho-L-seryl-[protein] + ADP + H(+)</text>
        <dbReference type="Rhea" id="RHEA:17989"/>
        <dbReference type="Rhea" id="RHEA-COMP:9863"/>
        <dbReference type="Rhea" id="RHEA-COMP:11604"/>
        <dbReference type="ChEBI" id="CHEBI:15378"/>
        <dbReference type="ChEBI" id="CHEBI:29999"/>
        <dbReference type="ChEBI" id="CHEBI:30616"/>
        <dbReference type="ChEBI" id="CHEBI:83421"/>
        <dbReference type="ChEBI" id="CHEBI:456216"/>
        <dbReference type="EC" id="2.7.11.1"/>
    </reaction>
</comment>
<dbReference type="STRING" id="84645.A0A498NMJ7"/>
<evidence type="ECO:0000256" key="2">
    <source>
        <dbReference type="ARBA" id="ARBA00022527"/>
    </source>
</evidence>
<dbReference type="InterPro" id="IPR008266">
    <property type="entry name" value="Tyr_kinase_AS"/>
</dbReference>
<comment type="caution">
    <text evidence="13">The sequence shown here is derived from an EMBL/GenBank/DDBJ whole genome shotgun (WGS) entry which is preliminary data.</text>
</comment>
<feature type="domain" description="Protein kinase" evidence="12">
    <location>
        <begin position="41"/>
        <end position="294"/>
    </location>
</feature>
<dbReference type="FunFam" id="1.10.510.10:FF:001193">
    <property type="entry name" value="Si:dkey-192d15.1"/>
    <property type="match status" value="1"/>
</dbReference>
<evidence type="ECO:0000256" key="10">
    <source>
        <dbReference type="PROSITE-ProRule" id="PRU10141"/>
    </source>
</evidence>
<dbReference type="SUPFAM" id="SSF56112">
    <property type="entry name" value="Protein kinase-like (PK-like)"/>
    <property type="match status" value="2"/>
</dbReference>
<dbReference type="GO" id="GO:0004713">
    <property type="term" value="F:protein tyrosine kinase activity"/>
    <property type="evidence" value="ECO:0007669"/>
    <property type="project" value="UniProtKB-KW"/>
</dbReference>
<evidence type="ECO:0000256" key="5">
    <source>
        <dbReference type="ARBA" id="ARBA00022777"/>
    </source>
</evidence>
<dbReference type="PROSITE" id="PS00107">
    <property type="entry name" value="PROTEIN_KINASE_ATP"/>
    <property type="match status" value="1"/>
</dbReference>
<dbReference type="GO" id="GO:0005524">
    <property type="term" value="F:ATP binding"/>
    <property type="evidence" value="ECO:0007669"/>
    <property type="project" value="UniProtKB-UniRule"/>
</dbReference>
<dbReference type="EC" id="2.7.11.1" evidence="1"/>